<feature type="binding site" evidence="2">
    <location>
        <position position="183"/>
    </location>
    <ligand>
        <name>Mn(2+)</name>
        <dbReference type="ChEBI" id="CHEBI:29035"/>
        <label>1</label>
    </ligand>
</feature>
<name>A0A7Y9DLX6_9ACTN</name>
<reference evidence="4 5" key="1">
    <citation type="submission" date="2020-07" db="EMBL/GenBank/DDBJ databases">
        <title>Sequencing the genomes of 1000 actinobacteria strains.</title>
        <authorList>
            <person name="Klenk H.-P."/>
        </authorList>
    </citation>
    <scope>NUCLEOTIDE SEQUENCE [LARGE SCALE GENOMIC DNA]</scope>
    <source>
        <strain evidence="4 5">DSM 7487</strain>
    </source>
</reference>
<dbReference type="InterPro" id="IPR039377">
    <property type="entry name" value="Mn_catalase_dom"/>
</dbReference>
<dbReference type="SUPFAM" id="SSF47240">
    <property type="entry name" value="Ferritin-like"/>
    <property type="match status" value="1"/>
</dbReference>
<keyword evidence="5" id="KW-1185">Reference proteome</keyword>
<evidence type="ECO:0000256" key="3">
    <source>
        <dbReference type="PIRSR" id="PIRSR607760-2"/>
    </source>
</evidence>
<dbReference type="InterPro" id="IPR007760">
    <property type="entry name" value="Mn_catalase"/>
</dbReference>
<keyword evidence="2" id="KW-0479">Metal-binding</keyword>
<dbReference type="InterPro" id="IPR012347">
    <property type="entry name" value="Ferritin-like"/>
</dbReference>
<comment type="cofactor">
    <cofactor evidence="3">
        <name>Ca(2+)</name>
        <dbReference type="ChEBI" id="CHEBI:29108"/>
    </cofactor>
    <text evidence="3">Binds 1 Ca(2+) ion per subunit.</text>
</comment>
<comment type="similarity">
    <text evidence="1">Belongs to the manganese catalase family.</text>
</comment>
<feature type="binding site" evidence="2">
    <location>
        <position position="66"/>
    </location>
    <ligand>
        <name>Mn(2+)</name>
        <dbReference type="ChEBI" id="CHEBI:29035"/>
        <label>2</label>
    </ligand>
</feature>
<feature type="binding site" evidence="3">
    <location>
        <position position="61"/>
    </location>
    <ligand>
        <name>Ca(2+)</name>
        <dbReference type="ChEBI" id="CHEBI:29108"/>
    </ligand>
</feature>
<evidence type="ECO:0000313" key="5">
    <source>
        <dbReference type="Proteomes" id="UP000521922"/>
    </source>
</evidence>
<feature type="binding site" evidence="3">
    <location>
        <position position="226"/>
    </location>
    <ligand>
        <name>Ca(2+)</name>
        <dbReference type="ChEBI" id="CHEBI:29108"/>
    </ligand>
</feature>
<dbReference type="Proteomes" id="UP000521922">
    <property type="component" value="Unassembled WGS sequence"/>
</dbReference>
<sequence>MYRHTRELQFTAKPEKPDALFAAKFQEILGGQFGEMTVMMQYLFQGWNCRVPGKYKDMIMDIGTEEISHVEMLTVMLARLLEGAPGEATEKAAAANPVLAAVLGGQNPQHAIVSGGGARPTDSLGNPWNAGYIVASGNLLSDFRSNVSAEAQSRLMTSRIANMTDDRGVKEMLAFNLARDTYHQQQWLLGIQMLIDDGYVETQIERSNGDWEDHDAAHVFYTSTNGSAAGEGLWATGNSLVDGEPFRAEELRPLTDDDGTLPAPDPLQFVTYDGNAGPGKPGTGAGAHLQGAQNVVTKVKDALTGDNH</sequence>
<dbReference type="EMBL" id="JACCBB010000001">
    <property type="protein sequence ID" value="NYD23006.1"/>
    <property type="molecule type" value="Genomic_DNA"/>
</dbReference>
<feature type="binding site" evidence="2">
    <location>
        <position position="150"/>
    </location>
    <ligand>
        <name>Mn(2+)</name>
        <dbReference type="ChEBI" id="CHEBI:29035"/>
        <label>1</label>
    </ligand>
</feature>
<keyword evidence="2" id="KW-0464">Manganese</keyword>
<dbReference type="RefSeq" id="WP_179752417.1">
    <property type="nucleotide sequence ID" value="NZ_BAAAGN010000001.1"/>
</dbReference>
<accession>A0A7Y9DLX6</accession>
<keyword evidence="3" id="KW-0106">Calcium</keyword>
<dbReference type="Pfam" id="PF05067">
    <property type="entry name" value="Mn_catalase"/>
    <property type="match status" value="1"/>
</dbReference>
<dbReference type="AlphaFoldDB" id="A0A7Y9DLX6"/>
<dbReference type="InterPro" id="IPR009078">
    <property type="entry name" value="Ferritin-like_SF"/>
</dbReference>
<comment type="caution">
    <text evidence="4">The sequence shown here is derived from an EMBL/GenBank/DDBJ whole genome shotgun (WGS) entry which is preliminary data.</text>
</comment>
<feature type="binding site" evidence="3">
    <location>
        <position position="57"/>
    </location>
    <ligand>
        <name>Ca(2+)</name>
        <dbReference type="ChEBI" id="CHEBI:29108"/>
    </ligand>
</feature>
<dbReference type="CDD" id="cd01051">
    <property type="entry name" value="Mn_catalase"/>
    <property type="match status" value="1"/>
</dbReference>
<organism evidence="4 5">
    <name type="scientific">Kineococcus aurantiacus</name>
    <dbReference type="NCBI Taxonomy" id="37633"/>
    <lineage>
        <taxon>Bacteria</taxon>
        <taxon>Bacillati</taxon>
        <taxon>Actinomycetota</taxon>
        <taxon>Actinomycetes</taxon>
        <taxon>Kineosporiales</taxon>
        <taxon>Kineosporiaceae</taxon>
        <taxon>Kineococcus</taxon>
    </lineage>
</organism>
<comment type="cofactor">
    <cofactor evidence="2">
        <name>Mn(2+)</name>
        <dbReference type="ChEBI" id="CHEBI:29035"/>
    </cofactor>
    <text evidence="2">Binds 2 manganese ions per subunit.</text>
</comment>
<proteinExistence type="inferred from homology"/>
<dbReference type="Gene3D" id="1.20.1260.10">
    <property type="match status" value="1"/>
</dbReference>
<evidence type="ECO:0000313" key="4">
    <source>
        <dbReference type="EMBL" id="NYD23006.1"/>
    </source>
</evidence>
<feature type="binding site" evidence="2">
    <location>
        <position position="35"/>
    </location>
    <ligand>
        <name>Mn(2+)</name>
        <dbReference type="ChEBI" id="CHEBI:29035"/>
        <label>1</label>
    </ligand>
</feature>
<protein>
    <submittedName>
        <fullName evidence="4">Mn-containing catalase</fullName>
    </submittedName>
</protein>
<feature type="binding site" evidence="2">
    <location>
        <position position="69"/>
    </location>
    <ligand>
        <name>Mn(2+)</name>
        <dbReference type="ChEBI" id="CHEBI:29035"/>
        <label>1</label>
    </ligand>
</feature>
<evidence type="ECO:0000256" key="1">
    <source>
        <dbReference type="ARBA" id="ARBA00007644"/>
    </source>
</evidence>
<gene>
    <name evidence="4" type="ORF">BJ968_002546</name>
</gene>
<evidence type="ECO:0000256" key="2">
    <source>
        <dbReference type="PIRSR" id="PIRSR607760-1"/>
    </source>
</evidence>
<dbReference type="GO" id="GO:0046872">
    <property type="term" value="F:metal ion binding"/>
    <property type="evidence" value="ECO:0007669"/>
    <property type="project" value="UniProtKB-KW"/>
</dbReference>